<evidence type="ECO:0000256" key="1">
    <source>
        <dbReference type="SAM" id="MobiDB-lite"/>
    </source>
</evidence>
<dbReference type="Proteomes" id="UP000439903">
    <property type="component" value="Unassembled WGS sequence"/>
</dbReference>
<accession>A0A8H4AWW0</accession>
<feature type="compositionally biased region" description="Polar residues" evidence="1">
    <location>
        <begin position="1"/>
        <end position="11"/>
    </location>
</feature>
<sequence>MAENNETNTTKFRNETQDTMRVKYEEKIKPKRSNSQFSDYQQVFKLDPKCKKRSNSLPTTFRDRQKNFSGQEYNKWAPLYYGCSNSINDHQVFSPSSRILDPYYLSSNENVDISLYEDNLSITSHVENSVTISGIDYVPEQLLLYQENSLNDAYNTTKLDQSNTPLFQETFNMNILAMPQYPIFCLNEDVCYINVTTNFDNNGNLLHSSDTKKRSFFTS</sequence>
<feature type="region of interest" description="Disordered" evidence="1">
    <location>
        <begin position="1"/>
        <end position="20"/>
    </location>
</feature>
<comment type="caution">
    <text evidence="2">The sequence shown here is derived from an EMBL/GenBank/DDBJ whole genome shotgun (WGS) entry which is preliminary data.</text>
</comment>
<evidence type="ECO:0000313" key="3">
    <source>
        <dbReference type="Proteomes" id="UP000439903"/>
    </source>
</evidence>
<dbReference type="OrthoDB" id="2362273at2759"/>
<evidence type="ECO:0000313" key="2">
    <source>
        <dbReference type="EMBL" id="KAF0540787.1"/>
    </source>
</evidence>
<proteinExistence type="predicted"/>
<gene>
    <name evidence="2" type="ORF">F8M41_006256</name>
</gene>
<dbReference type="AlphaFoldDB" id="A0A8H4AWW0"/>
<protein>
    <submittedName>
        <fullName evidence="2">Uncharacterized protein</fullName>
    </submittedName>
</protein>
<dbReference type="EMBL" id="WTPW01000162">
    <property type="protein sequence ID" value="KAF0540787.1"/>
    <property type="molecule type" value="Genomic_DNA"/>
</dbReference>
<keyword evidence="3" id="KW-1185">Reference proteome</keyword>
<reference evidence="2 3" key="1">
    <citation type="journal article" date="2019" name="Environ. Microbiol.">
        <title>At the nexus of three kingdoms: the genome of the mycorrhizal fungus Gigaspora margarita provides insights into plant, endobacterial and fungal interactions.</title>
        <authorList>
            <person name="Venice F."/>
            <person name="Ghignone S."/>
            <person name="Salvioli di Fossalunga A."/>
            <person name="Amselem J."/>
            <person name="Novero M."/>
            <person name="Xianan X."/>
            <person name="Sedzielewska Toro K."/>
            <person name="Morin E."/>
            <person name="Lipzen A."/>
            <person name="Grigoriev I.V."/>
            <person name="Henrissat B."/>
            <person name="Martin F.M."/>
            <person name="Bonfante P."/>
        </authorList>
    </citation>
    <scope>NUCLEOTIDE SEQUENCE [LARGE SCALE GENOMIC DNA]</scope>
    <source>
        <strain evidence="2 3">BEG34</strain>
    </source>
</reference>
<name>A0A8H4AWW0_GIGMA</name>
<organism evidence="2 3">
    <name type="scientific">Gigaspora margarita</name>
    <dbReference type="NCBI Taxonomy" id="4874"/>
    <lineage>
        <taxon>Eukaryota</taxon>
        <taxon>Fungi</taxon>
        <taxon>Fungi incertae sedis</taxon>
        <taxon>Mucoromycota</taxon>
        <taxon>Glomeromycotina</taxon>
        <taxon>Glomeromycetes</taxon>
        <taxon>Diversisporales</taxon>
        <taxon>Gigasporaceae</taxon>
        <taxon>Gigaspora</taxon>
    </lineage>
</organism>